<feature type="signal peptide" evidence="2">
    <location>
        <begin position="1"/>
        <end position="22"/>
    </location>
</feature>
<evidence type="ECO:0000313" key="3">
    <source>
        <dbReference type="EMBL" id="MFC0470268.1"/>
    </source>
</evidence>
<feature type="transmembrane region" description="Helical" evidence="1">
    <location>
        <begin position="228"/>
        <end position="248"/>
    </location>
</feature>
<dbReference type="NCBIfam" id="TIGR02878">
    <property type="entry name" value="spore_ypjB"/>
    <property type="match status" value="1"/>
</dbReference>
<reference evidence="3 4" key="1">
    <citation type="submission" date="2024-09" db="EMBL/GenBank/DDBJ databases">
        <authorList>
            <person name="Sun Q."/>
            <person name="Mori K."/>
        </authorList>
    </citation>
    <scope>NUCLEOTIDE SEQUENCE [LARGE SCALE GENOMIC DNA]</scope>
    <source>
        <strain evidence="3 4">NCAIM B.02610</strain>
    </source>
</reference>
<dbReference type="Proteomes" id="UP001589838">
    <property type="component" value="Unassembled WGS sequence"/>
</dbReference>
<accession>A0ABV6KAC3</accession>
<protein>
    <submittedName>
        <fullName evidence="3">Sporulation protein YpjB</fullName>
    </submittedName>
</protein>
<organism evidence="3 4">
    <name type="scientific">Halalkalibacter kiskunsagensis</name>
    <dbReference type="NCBI Taxonomy" id="1548599"/>
    <lineage>
        <taxon>Bacteria</taxon>
        <taxon>Bacillati</taxon>
        <taxon>Bacillota</taxon>
        <taxon>Bacilli</taxon>
        <taxon>Bacillales</taxon>
        <taxon>Bacillaceae</taxon>
        <taxon>Halalkalibacter</taxon>
    </lineage>
</organism>
<evidence type="ECO:0000256" key="2">
    <source>
        <dbReference type="SAM" id="SignalP"/>
    </source>
</evidence>
<dbReference type="Pfam" id="PF09577">
    <property type="entry name" value="Spore_YpjB"/>
    <property type="match status" value="1"/>
</dbReference>
<keyword evidence="4" id="KW-1185">Reference proteome</keyword>
<dbReference type="RefSeq" id="WP_335958991.1">
    <property type="nucleotide sequence ID" value="NZ_JAXBLX010000003.1"/>
</dbReference>
<feature type="chain" id="PRO_5046240753" evidence="2">
    <location>
        <begin position="23"/>
        <end position="262"/>
    </location>
</feature>
<name>A0ABV6KAC3_9BACI</name>
<comment type="caution">
    <text evidence="3">The sequence shown here is derived from an EMBL/GenBank/DDBJ whole genome shotgun (WGS) entry which is preliminary data.</text>
</comment>
<dbReference type="InterPro" id="IPR014231">
    <property type="entry name" value="Spore_YpjB"/>
</dbReference>
<keyword evidence="1" id="KW-1133">Transmembrane helix</keyword>
<proteinExistence type="predicted"/>
<keyword evidence="2" id="KW-0732">Signal</keyword>
<gene>
    <name evidence="3" type="primary">ypjB</name>
    <name evidence="3" type="ORF">ACFFHM_06930</name>
</gene>
<keyword evidence="1" id="KW-0812">Transmembrane</keyword>
<keyword evidence="1" id="KW-0472">Membrane</keyword>
<sequence length="262" mass="30549">MRQIVMVMVAVIVFSFPLSIQANDTESLHTWKELNHTSDQILQLVKQEKFEEAKQLLDYFSVMFLEVDFQEEKITMSSLRTVTGSFEHAVEAVTALDMPLDQRIYNVTAFRLAVDALSSEHHPLWLHTEESVMNALSNMKVAMVAGDSQGYQHRFNEFLRHYDMIRPALLIDIEPQHLQKIDSQITYLERMRSEIIDKDKVVPHLEVMETEWTYLYSRGKEDSADPSLWWVMFTIGGMITMSLSYVGYKKYKAEKQKVRGKE</sequence>
<dbReference type="EMBL" id="JBHLUX010000017">
    <property type="protein sequence ID" value="MFC0470268.1"/>
    <property type="molecule type" value="Genomic_DNA"/>
</dbReference>
<evidence type="ECO:0000313" key="4">
    <source>
        <dbReference type="Proteomes" id="UP001589838"/>
    </source>
</evidence>
<evidence type="ECO:0000256" key="1">
    <source>
        <dbReference type="SAM" id="Phobius"/>
    </source>
</evidence>